<evidence type="ECO:0000256" key="3">
    <source>
        <dbReference type="ARBA" id="ARBA00022801"/>
    </source>
</evidence>
<organism evidence="11 13">
    <name type="scientific">Didymodactylos carnosus</name>
    <dbReference type="NCBI Taxonomy" id="1234261"/>
    <lineage>
        <taxon>Eukaryota</taxon>
        <taxon>Metazoa</taxon>
        <taxon>Spiralia</taxon>
        <taxon>Gnathifera</taxon>
        <taxon>Rotifera</taxon>
        <taxon>Eurotatoria</taxon>
        <taxon>Bdelloidea</taxon>
        <taxon>Philodinida</taxon>
        <taxon>Philodinidae</taxon>
        <taxon>Didymodactylos</taxon>
    </lineage>
</organism>
<dbReference type="EMBL" id="CAJOBC010002291">
    <property type="protein sequence ID" value="CAF3725736.1"/>
    <property type="molecule type" value="Genomic_DNA"/>
</dbReference>
<dbReference type="GO" id="GO:0004252">
    <property type="term" value="F:serine-type endopeptidase activity"/>
    <property type="evidence" value="ECO:0007669"/>
    <property type="project" value="UniProtKB-UniRule"/>
</dbReference>
<evidence type="ECO:0000256" key="1">
    <source>
        <dbReference type="ARBA" id="ARBA00011073"/>
    </source>
</evidence>
<dbReference type="EMBL" id="CAJNOQ010002292">
    <property type="protein sequence ID" value="CAF0950045.1"/>
    <property type="molecule type" value="Genomic_DNA"/>
</dbReference>
<evidence type="ECO:0000256" key="5">
    <source>
        <dbReference type="PIRSR" id="PIRSR615500-1"/>
    </source>
</evidence>
<dbReference type="InterPro" id="IPR050131">
    <property type="entry name" value="Peptidase_S8_subtilisin-like"/>
</dbReference>
<keyword evidence="9" id="KW-0732">Signal</keyword>
<feature type="compositionally biased region" description="Low complexity" evidence="8">
    <location>
        <begin position="577"/>
        <end position="592"/>
    </location>
</feature>
<dbReference type="SUPFAM" id="SSF54897">
    <property type="entry name" value="Protease propeptides/inhibitors"/>
    <property type="match status" value="1"/>
</dbReference>
<dbReference type="InterPro" id="IPR023827">
    <property type="entry name" value="Peptidase_S8_Asp-AS"/>
</dbReference>
<sequence>MLFPLLVVATVLISNVGAIKAHKKLLLAENRKEGIDHSYLVIFKSHENAVEFRDEHLLTMGIQAKHLYAIGTRFVGYGAVITDKKVLDKILDDRNVQFVEQDQRVKAHNIQHNAPWHLARISDKGKIDNYNKAQYIYQNHGAKDVTAYVIDTGIRCSHEEFEDRCQYGFDATGEGNGDGNGHGTHVAGLIGSKTYGVAKKVSLIAVKVLKANGQGTSTDTVAGINWATKDYLSNGKTASVINMSLSGPKSPGLRAAILASVEKGLAYAVAAGNANSDACDFDPASYGFVVTVGATDLDSTILTRNSDDQVDEIEDGRSQFSNYGKCVKIFAPGGAIQSTWSTNDQAINTISGTSMASPIVAGAMALILQTHPRLSPAKLRKRLIQNSTKGYLLFVSTINELLLCPQLHPTISLHTAKNDTRRLPSPSRLFNTSPPSNSVSDTFAGLKPISFDSLPEEEEDTHLMDQQQQLEEENQSELAQLNQVYQGAKLIEEQILETIREFKATDADEASQWLTGVESVFRKLNYHPLCWPLEASKRFRNESMHLWYEESQTVVHNDWDQFKQRLMEKVRDPVRVQSKSKPTQQQQPSSQTFECYRQKQ</sequence>
<evidence type="ECO:0000256" key="4">
    <source>
        <dbReference type="ARBA" id="ARBA00022825"/>
    </source>
</evidence>
<dbReference type="InterPro" id="IPR015500">
    <property type="entry name" value="Peptidase_S8_subtilisin-rel"/>
</dbReference>
<evidence type="ECO:0000259" key="10">
    <source>
        <dbReference type="Pfam" id="PF00082"/>
    </source>
</evidence>
<dbReference type="Proteomes" id="UP000663829">
    <property type="component" value="Unassembled WGS sequence"/>
</dbReference>
<evidence type="ECO:0000256" key="8">
    <source>
        <dbReference type="SAM" id="MobiDB-lite"/>
    </source>
</evidence>
<gene>
    <name evidence="11" type="ORF">GPM918_LOCUS11188</name>
    <name evidence="12" type="ORF">SRO942_LOCUS11187</name>
</gene>
<feature type="domain" description="Peptidase S8/S53" evidence="10">
    <location>
        <begin position="144"/>
        <end position="390"/>
    </location>
</feature>
<dbReference type="AlphaFoldDB" id="A0A814D2N8"/>
<feature type="active site" description="Charge relay system" evidence="5 6">
    <location>
        <position position="182"/>
    </location>
</feature>
<dbReference type="InterPro" id="IPR036852">
    <property type="entry name" value="Peptidase_S8/S53_dom_sf"/>
</dbReference>
<comment type="caution">
    <text evidence="11">The sequence shown here is derived from an EMBL/GenBank/DDBJ whole genome shotgun (WGS) entry which is preliminary data.</text>
</comment>
<dbReference type="Pfam" id="PF00082">
    <property type="entry name" value="Peptidase_S8"/>
    <property type="match status" value="1"/>
</dbReference>
<dbReference type="GO" id="GO:0006508">
    <property type="term" value="P:proteolysis"/>
    <property type="evidence" value="ECO:0007669"/>
    <property type="project" value="UniProtKB-KW"/>
</dbReference>
<dbReference type="PROSITE" id="PS00137">
    <property type="entry name" value="SUBTILASE_HIS"/>
    <property type="match status" value="1"/>
</dbReference>
<feature type="active site" description="Charge relay system" evidence="5 6">
    <location>
        <position position="354"/>
    </location>
</feature>
<dbReference type="InterPro" id="IPR023828">
    <property type="entry name" value="Peptidase_S8_Ser-AS"/>
</dbReference>
<feature type="region of interest" description="Disordered" evidence="8">
    <location>
        <begin position="418"/>
        <end position="438"/>
    </location>
</feature>
<evidence type="ECO:0000256" key="6">
    <source>
        <dbReference type="PROSITE-ProRule" id="PRU01240"/>
    </source>
</evidence>
<feature type="chain" id="PRO_5035600276" description="Peptidase S8/S53 domain-containing protein" evidence="9">
    <location>
        <begin position="22"/>
        <end position="600"/>
    </location>
</feature>
<feature type="active site" description="Charge relay system" evidence="5 6">
    <location>
        <position position="151"/>
    </location>
</feature>
<dbReference type="PROSITE" id="PS00136">
    <property type="entry name" value="SUBTILASE_ASP"/>
    <property type="match status" value="1"/>
</dbReference>
<dbReference type="Gene3D" id="3.40.50.200">
    <property type="entry name" value="Peptidase S8/S53 domain"/>
    <property type="match status" value="1"/>
</dbReference>
<proteinExistence type="inferred from homology"/>
<name>A0A814D2N8_9BILA</name>
<keyword evidence="13" id="KW-1185">Reference proteome</keyword>
<dbReference type="InterPro" id="IPR000209">
    <property type="entry name" value="Peptidase_S8/S53_dom"/>
</dbReference>
<dbReference type="SUPFAM" id="SSF52743">
    <property type="entry name" value="Subtilisin-like"/>
    <property type="match status" value="1"/>
</dbReference>
<dbReference type="PROSITE" id="PS00138">
    <property type="entry name" value="SUBTILASE_SER"/>
    <property type="match status" value="1"/>
</dbReference>
<feature type="signal peptide" evidence="9">
    <location>
        <begin position="1"/>
        <end position="21"/>
    </location>
</feature>
<evidence type="ECO:0000256" key="9">
    <source>
        <dbReference type="SAM" id="SignalP"/>
    </source>
</evidence>
<protein>
    <recommendedName>
        <fullName evidence="10">Peptidase S8/S53 domain-containing protein</fullName>
    </recommendedName>
</protein>
<keyword evidence="2 6" id="KW-0645">Protease</keyword>
<dbReference type="PROSITE" id="PS51892">
    <property type="entry name" value="SUBTILASE"/>
    <property type="match status" value="1"/>
</dbReference>
<keyword evidence="3 6" id="KW-0378">Hydrolase</keyword>
<dbReference type="FunFam" id="3.40.50.200:FF:000007">
    <property type="entry name" value="Subtilisin-like serine protease"/>
    <property type="match status" value="1"/>
</dbReference>
<dbReference type="GO" id="GO:0005615">
    <property type="term" value="C:extracellular space"/>
    <property type="evidence" value="ECO:0007669"/>
    <property type="project" value="TreeGrafter"/>
</dbReference>
<dbReference type="PANTHER" id="PTHR43806:SF13">
    <property type="entry name" value="SUBTILASE-TYPE PROTEINASE RRT12"/>
    <property type="match status" value="1"/>
</dbReference>
<keyword evidence="4 6" id="KW-0720">Serine protease</keyword>
<dbReference type="InterPro" id="IPR034193">
    <property type="entry name" value="PCSK9_ProteinaseK-like"/>
</dbReference>
<dbReference type="PANTHER" id="PTHR43806">
    <property type="entry name" value="PEPTIDASE S8"/>
    <property type="match status" value="1"/>
</dbReference>
<comment type="similarity">
    <text evidence="1 6 7">Belongs to the peptidase S8 family.</text>
</comment>
<dbReference type="OrthoDB" id="206201at2759"/>
<dbReference type="PRINTS" id="PR00723">
    <property type="entry name" value="SUBTILISIN"/>
</dbReference>
<dbReference type="Proteomes" id="UP000681722">
    <property type="component" value="Unassembled WGS sequence"/>
</dbReference>
<dbReference type="InterPro" id="IPR022398">
    <property type="entry name" value="Peptidase_S8_His-AS"/>
</dbReference>
<evidence type="ECO:0000313" key="12">
    <source>
        <dbReference type="EMBL" id="CAF3725736.1"/>
    </source>
</evidence>
<accession>A0A814D2N8</accession>
<evidence type="ECO:0000313" key="13">
    <source>
        <dbReference type="Proteomes" id="UP000663829"/>
    </source>
</evidence>
<reference evidence="11" key="1">
    <citation type="submission" date="2021-02" db="EMBL/GenBank/DDBJ databases">
        <authorList>
            <person name="Nowell W R."/>
        </authorList>
    </citation>
    <scope>NUCLEOTIDE SEQUENCE</scope>
</reference>
<evidence type="ECO:0000256" key="2">
    <source>
        <dbReference type="ARBA" id="ARBA00022670"/>
    </source>
</evidence>
<feature type="compositionally biased region" description="Polar residues" evidence="8">
    <location>
        <begin position="428"/>
        <end position="438"/>
    </location>
</feature>
<feature type="region of interest" description="Disordered" evidence="8">
    <location>
        <begin position="573"/>
        <end position="600"/>
    </location>
</feature>
<evidence type="ECO:0000256" key="7">
    <source>
        <dbReference type="RuleBase" id="RU003355"/>
    </source>
</evidence>
<evidence type="ECO:0000313" key="11">
    <source>
        <dbReference type="EMBL" id="CAF0950045.1"/>
    </source>
</evidence>
<dbReference type="CDD" id="cd04077">
    <property type="entry name" value="Peptidases_S8_PCSK9_ProteinaseK_like"/>
    <property type="match status" value="1"/>
</dbReference>